<dbReference type="Proteomes" id="UP001595859">
    <property type="component" value="Unassembled WGS sequence"/>
</dbReference>
<evidence type="ECO:0000313" key="1">
    <source>
        <dbReference type="EMBL" id="MFC4852745.1"/>
    </source>
</evidence>
<comment type="caution">
    <text evidence="1">The sequence shown here is derived from an EMBL/GenBank/DDBJ whole genome shotgun (WGS) entry which is preliminary data.</text>
</comment>
<name>A0ABV9RWM7_9PSEU</name>
<evidence type="ECO:0008006" key="3">
    <source>
        <dbReference type="Google" id="ProtNLM"/>
    </source>
</evidence>
<dbReference type="EMBL" id="JBHSIS010000002">
    <property type="protein sequence ID" value="MFC4852745.1"/>
    <property type="molecule type" value="Genomic_DNA"/>
</dbReference>
<keyword evidence="2" id="KW-1185">Reference proteome</keyword>
<gene>
    <name evidence="1" type="ORF">ACFPCV_04450</name>
</gene>
<reference evidence="2" key="1">
    <citation type="journal article" date="2019" name="Int. J. Syst. Evol. Microbiol.">
        <title>The Global Catalogue of Microorganisms (GCM) 10K type strain sequencing project: providing services to taxonomists for standard genome sequencing and annotation.</title>
        <authorList>
            <consortium name="The Broad Institute Genomics Platform"/>
            <consortium name="The Broad Institute Genome Sequencing Center for Infectious Disease"/>
            <person name="Wu L."/>
            <person name="Ma J."/>
        </authorList>
    </citation>
    <scope>NUCLEOTIDE SEQUENCE [LARGE SCALE GENOMIC DNA]</scope>
    <source>
        <strain evidence="2">ZS-22-S1</strain>
    </source>
</reference>
<sequence>MQSTMELEELDELVANLDTHISEVTVVDDAQTPSLLLCSLGCGGGHSWYHCW</sequence>
<dbReference type="RefSeq" id="WP_378054700.1">
    <property type="nucleotide sequence ID" value="NZ_JBHSIS010000002.1"/>
</dbReference>
<protein>
    <recommendedName>
        <fullName evidence="3">Lantibiotic</fullName>
    </recommendedName>
</protein>
<proteinExistence type="predicted"/>
<organism evidence="1 2">
    <name type="scientific">Actinophytocola glycyrrhizae</name>
    <dbReference type="NCBI Taxonomy" id="2044873"/>
    <lineage>
        <taxon>Bacteria</taxon>
        <taxon>Bacillati</taxon>
        <taxon>Actinomycetota</taxon>
        <taxon>Actinomycetes</taxon>
        <taxon>Pseudonocardiales</taxon>
        <taxon>Pseudonocardiaceae</taxon>
    </lineage>
</organism>
<accession>A0ABV9RWM7</accession>
<evidence type="ECO:0000313" key="2">
    <source>
        <dbReference type="Proteomes" id="UP001595859"/>
    </source>
</evidence>